<feature type="compositionally biased region" description="Acidic residues" evidence="1">
    <location>
        <begin position="433"/>
        <end position="446"/>
    </location>
</feature>
<accession>A0A9P7K3P4</accession>
<evidence type="ECO:0000313" key="2">
    <source>
        <dbReference type="EMBL" id="KAG5635608.1"/>
    </source>
</evidence>
<feature type="compositionally biased region" description="Low complexity" evidence="1">
    <location>
        <begin position="680"/>
        <end position="693"/>
    </location>
</feature>
<feature type="region of interest" description="Disordered" evidence="1">
    <location>
        <begin position="754"/>
        <end position="812"/>
    </location>
</feature>
<feature type="region of interest" description="Disordered" evidence="1">
    <location>
        <begin position="560"/>
        <end position="633"/>
    </location>
</feature>
<keyword evidence="3" id="KW-1185">Reference proteome</keyword>
<name>A0A9P7K3P4_9AGAR</name>
<protein>
    <submittedName>
        <fullName evidence="2">Uncharacterized protein</fullName>
    </submittedName>
</protein>
<sequence>MEFDDDSDLPELTDTSEDEVGPSGASGKTKANAKRKSMASKNPHLQRYHAVTYSTKSLAGTLSVKSLVKDNTYCCHRTNTTQFDKSGSRVSARSRRQNREIWYDSVPQGRKGISMKPGAKVMFDTIQISVYEYDCITDHDEREVFQRVQNGVALSAHERLRAINGPHADLIRQMHQSTTEQLQLFLAWGDAKGKDFFMLSQLACFIHNHLAKVSPPATTSSSCKLKAGRPKKANPICPTAELKLPRVEIYLGSKTPPTTAMRTTCLRTIQILNLLIADQRWRAGFKGIKPLWFVMAGFLIHLHSYSESSSLNIGQLGKAIALMREIGKDATAAKAYKDLVKFVTDVGTMDLPGVGSLAHSVSWLPSSSSQADISQPASASESTGISKTETTPKRKRGDKEYVDSVSEVQECTPPKKKATLSTRHTVRRIVESQFDDEKNEPESEDEALVRSTAPKNSNTSAARKSVKMGSGSGSGSASKAIGAVDTSKAITKVKKKKLVSTSAPAKPYHGNEKASASDSQGGAVSTQVRPSASFAVVSRAKKPTKADVVGAAVMTSLNQRNESMASTSESYMPTPPASVTPAPAPVPTYVSSLPSGPQTSKSTNNFSSRPSPHEHIKAEPSHSPVHPAAPLPGPINRLAALHAAKAQVASSNSQASLLFSPTTLPTAQSEAQERYQCMPSSSNTTRNTTANFSPISDVMEVDPDLEEIKNSLLPRRQPPQYAPKRQQSQPQPQRDNVMNGIDPLAQLVPLGRQKAPPFQYHSPQHQARQPLQVQQQRAGISGQERSLSNRGAHNERDTAVSTAPRKKVSPRDMQPISTISAVTPARSTPTQIVPHHIPITDPRLQRRPEGGREGQISRGTLNWHPDFSNDPEVVKVYRDLFKTHK</sequence>
<dbReference type="EMBL" id="JABCKI010006055">
    <property type="protein sequence ID" value="KAG5635608.1"/>
    <property type="molecule type" value="Genomic_DNA"/>
</dbReference>
<reference evidence="2" key="2">
    <citation type="submission" date="2021-10" db="EMBL/GenBank/DDBJ databases">
        <title>Phylogenomics reveals ancestral predisposition of the termite-cultivated fungus Termitomyces towards a domesticated lifestyle.</title>
        <authorList>
            <person name="Auxier B."/>
            <person name="Grum-Grzhimaylo A."/>
            <person name="Cardenas M.E."/>
            <person name="Lodge J.D."/>
            <person name="Laessoe T."/>
            <person name="Pedersen O."/>
            <person name="Smith M.E."/>
            <person name="Kuyper T.W."/>
            <person name="Franco-Molano E.A."/>
            <person name="Baroni T.J."/>
            <person name="Aanen D.K."/>
        </authorList>
    </citation>
    <scope>NUCLEOTIDE SEQUENCE</scope>
    <source>
        <strain evidence="2">D49</strain>
    </source>
</reference>
<evidence type="ECO:0000313" key="3">
    <source>
        <dbReference type="Proteomes" id="UP000717328"/>
    </source>
</evidence>
<feature type="compositionally biased region" description="Polar residues" evidence="1">
    <location>
        <begin position="593"/>
        <end position="610"/>
    </location>
</feature>
<feature type="region of interest" description="Disordered" evidence="1">
    <location>
        <begin position="664"/>
        <end position="739"/>
    </location>
</feature>
<organism evidence="2 3">
    <name type="scientific">Sphagnurus paluster</name>
    <dbReference type="NCBI Taxonomy" id="117069"/>
    <lineage>
        <taxon>Eukaryota</taxon>
        <taxon>Fungi</taxon>
        <taxon>Dikarya</taxon>
        <taxon>Basidiomycota</taxon>
        <taxon>Agaricomycotina</taxon>
        <taxon>Agaricomycetes</taxon>
        <taxon>Agaricomycetidae</taxon>
        <taxon>Agaricales</taxon>
        <taxon>Tricholomatineae</taxon>
        <taxon>Lyophyllaceae</taxon>
        <taxon>Sphagnurus</taxon>
    </lineage>
</organism>
<comment type="caution">
    <text evidence="2">The sequence shown here is derived from an EMBL/GenBank/DDBJ whole genome shotgun (WGS) entry which is preliminary data.</text>
</comment>
<feature type="compositionally biased region" description="Acidic residues" evidence="1">
    <location>
        <begin position="1"/>
        <end position="20"/>
    </location>
</feature>
<feature type="compositionally biased region" description="Low complexity" evidence="1">
    <location>
        <begin position="764"/>
        <end position="776"/>
    </location>
</feature>
<feature type="compositionally biased region" description="Pro residues" evidence="1">
    <location>
        <begin position="573"/>
        <end position="586"/>
    </location>
</feature>
<feature type="compositionally biased region" description="Polar residues" evidence="1">
    <location>
        <begin position="560"/>
        <end position="571"/>
    </location>
</feature>
<dbReference type="OrthoDB" id="5419821at2759"/>
<reference evidence="2" key="1">
    <citation type="submission" date="2021-02" db="EMBL/GenBank/DDBJ databases">
        <authorList>
            <person name="Nieuwenhuis M."/>
            <person name="Van De Peppel L.J.J."/>
        </authorList>
    </citation>
    <scope>NUCLEOTIDE SEQUENCE</scope>
    <source>
        <strain evidence="2">D49</strain>
    </source>
</reference>
<feature type="compositionally biased region" description="Low complexity" evidence="1">
    <location>
        <begin position="725"/>
        <end position="734"/>
    </location>
</feature>
<feature type="compositionally biased region" description="Polar residues" evidence="1">
    <location>
        <begin position="368"/>
        <end position="389"/>
    </location>
</feature>
<evidence type="ECO:0000256" key="1">
    <source>
        <dbReference type="SAM" id="MobiDB-lite"/>
    </source>
</evidence>
<feature type="region of interest" description="Disordered" evidence="1">
    <location>
        <begin position="840"/>
        <end position="868"/>
    </location>
</feature>
<feature type="region of interest" description="Disordered" evidence="1">
    <location>
        <begin position="368"/>
        <end position="526"/>
    </location>
</feature>
<feature type="region of interest" description="Disordered" evidence="1">
    <location>
        <begin position="1"/>
        <end position="46"/>
    </location>
</feature>
<feature type="compositionally biased region" description="Basic and acidic residues" evidence="1">
    <location>
        <begin position="611"/>
        <end position="620"/>
    </location>
</feature>
<feature type="compositionally biased region" description="Basic and acidic residues" evidence="1">
    <location>
        <begin position="843"/>
        <end position="852"/>
    </location>
</feature>
<feature type="compositionally biased region" description="Polar residues" evidence="1">
    <location>
        <begin position="514"/>
        <end position="526"/>
    </location>
</feature>
<feature type="compositionally biased region" description="Low complexity" evidence="1">
    <location>
        <begin position="475"/>
        <end position="490"/>
    </location>
</feature>
<dbReference type="AlphaFoldDB" id="A0A9P7K3P4"/>
<proteinExistence type="predicted"/>
<dbReference type="Proteomes" id="UP000717328">
    <property type="component" value="Unassembled WGS sequence"/>
</dbReference>
<gene>
    <name evidence="2" type="ORF">H0H81_010646</name>
</gene>
<feature type="compositionally biased region" description="Polar residues" evidence="1">
    <location>
        <begin position="453"/>
        <end position="462"/>
    </location>
</feature>